<dbReference type="InterPro" id="IPR027417">
    <property type="entry name" value="P-loop_NTPase"/>
</dbReference>
<dbReference type="InterPro" id="IPR019489">
    <property type="entry name" value="Clp_ATPase_C"/>
</dbReference>
<evidence type="ECO:0000256" key="1">
    <source>
        <dbReference type="ARBA" id="ARBA00022737"/>
    </source>
</evidence>
<gene>
    <name evidence="8" type="primary">clpC</name>
    <name evidence="8" type="ORF">POREN0001_1556</name>
</gene>
<evidence type="ECO:0000256" key="2">
    <source>
        <dbReference type="ARBA" id="ARBA00022741"/>
    </source>
</evidence>
<name>C3JA68_POREA</name>
<feature type="region of interest" description="Disordered" evidence="5">
    <location>
        <begin position="17"/>
        <end position="69"/>
    </location>
</feature>
<dbReference type="GO" id="GO:0016887">
    <property type="term" value="F:ATP hydrolysis activity"/>
    <property type="evidence" value="ECO:0007669"/>
    <property type="project" value="InterPro"/>
</dbReference>
<evidence type="ECO:0000313" key="8">
    <source>
        <dbReference type="EMBL" id="EEN82896.1"/>
    </source>
</evidence>
<organism evidence="8 9">
    <name type="scientific">Porphyromonas endodontalis (strain ATCC 35406 / DSM 24491 / JCM 8526 / CCUG 16442 / BCRC 14492 / NCTC 13058 / HG 370)</name>
    <name type="common">Bacteroides endodontalis</name>
    <dbReference type="NCBI Taxonomy" id="553175"/>
    <lineage>
        <taxon>Bacteria</taxon>
        <taxon>Pseudomonadati</taxon>
        <taxon>Bacteroidota</taxon>
        <taxon>Bacteroidia</taxon>
        <taxon>Bacteroidales</taxon>
        <taxon>Porphyromonadaceae</taxon>
        <taxon>Porphyromonas</taxon>
    </lineage>
</organism>
<feature type="domain" description="AAA+ ATPase" evidence="6">
    <location>
        <begin position="108"/>
        <end position="252"/>
    </location>
</feature>
<feature type="domain" description="Clp ATPase C-terminal" evidence="7">
    <location>
        <begin position="624"/>
        <end position="713"/>
    </location>
</feature>
<feature type="domain" description="AAA+ ATPase" evidence="6">
    <location>
        <begin position="443"/>
        <end position="617"/>
    </location>
</feature>
<keyword evidence="1" id="KW-0677">Repeat</keyword>
<proteinExistence type="predicted"/>
<dbReference type="FunFam" id="3.40.50.300:FF:000010">
    <property type="entry name" value="Chaperone clpB 1, putative"/>
    <property type="match status" value="1"/>
</dbReference>
<evidence type="ECO:0000256" key="3">
    <source>
        <dbReference type="ARBA" id="ARBA00022840"/>
    </source>
</evidence>
<dbReference type="GO" id="GO:0005737">
    <property type="term" value="C:cytoplasm"/>
    <property type="evidence" value="ECO:0007669"/>
    <property type="project" value="TreeGrafter"/>
</dbReference>
<dbReference type="PANTHER" id="PTHR11638:SF18">
    <property type="entry name" value="HEAT SHOCK PROTEIN 104"/>
    <property type="match status" value="1"/>
</dbReference>
<evidence type="ECO:0000256" key="4">
    <source>
        <dbReference type="ARBA" id="ARBA00023186"/>
    </source>
</evidence>
<keyword evidence="4" id="KW-0143">Chaperone</keyword>
<evidence type="ECO:0000259" key="6">
    <source>
        <dbReference type="SMART" id="SM00382"/>
    </source>
</evidence>
<dbReference type="InterPro" id="IPR041546">
    <property type="entry name" value="ClpA/ClpB_AAA_lid"/>
</dbReference>
<dbReference type="InterPro" id="IPR003959">
    <property type="entry name" value="ATPase_AAA_core"/>
</dbReference>
<dbReference type="PRINTS" id="PR00300">
    <property type="entry name" value="CLPPROTEASEA"/>
</dbReference>
<keyword evidence="9" id="KW-1185">Reference proteome</keyword>
<dbReference type="CDD" id="cd00009">
    <property type="entry name" value="AAA"/>
    <property type="match status" value="1"/>
</dbReference>
<feature type="compositionally biased region" description="Basic and acidic residues" evidence="5">
    <location>
        <begin position="58"/>
        <end position="67"/>
    </location>
</feature>
<dbReference type="PANTHER" id="PTHR11638">
    <property type="entry name" value="ATP-DEPENDENT CLP PROTEASE"/>
    <property type="match status" value="1"/>
</dbReference>
<dbReference type="Gene3D" id="1.10.8.60">
    <property type="match status" value="2"/>
</dbReference>
<dbReference type="SMART" id="SM00382">
    <property type="entry name" value="AAA"/>
    <property type="match status" value="2"/>
</dbReference>
<dbReference type="Pfam" id="PF17871">
    <property type="entry name" value="AAA_lid_9"/>
    <property type="match status" value="1"/>
</dbReference>
<dbReference type="Gene3D" id="4.10.860.10">
    <property type="entry name" value="UVR domain"/>
    <property type="match status" value="1"/>
</dbReference>
<accession>C3JA68</accession>
<evidence type="ECO:0000256" key="5">
    <source>
        <dbReference type="SAM" id="MobiDB-lite"/>
    </source>
</evidence>
<keyword evidence="3" id="KW-0067">ATP-binding</keyword>
<dbReference type="Pfam" id="PF10431">
    <property type="entry name" value="ClpB_D2-small"/>
    <property type="match status" value="1"/>
</dbReference>
<dbReference type="SUPFAM" id="SSF52540">
    <property type="entry name" value="P-loop containing nucleoside triphosphate hydrolases"/>
    <property type="match status" value="2"/>
</dbReference>
<reference evidence="8 9" key="1">
    <citation type="submission" date="2009-04" db="EMBL/GenBank/DDBJ databases">
        <authorList>
            <person name="Sebastian Y."/>
            <person name="Madupu R."/>
            <person name="Durkin A.S."/>
            <person name="Torralba M."/>
            <person name="Methe B."/>
            <person name="Sutton G.G."/>
            <person name="Strausberg R.L."/>
            <person name="Nelson K.E."/>
        </authorList>
    </citation>
    <scope>NUCLEOTIDE SEQUENCE [LARGE SCALE GENOMIC DNA]</scope>
    <source>
        <strain evidence="9">ATCC 35406 / BCRC 14492 / JCM 8526 / NCTC 13058 / HG 370</strain>
    </source>
</reference>
<dbReference type="InterPro" id="IPR001270">
    <property type="entry name" value="ClpA/B"/>
</dbReference>
<dbReference type="GO" id="GO:0034605">
    <property type="term" value="P:cellular response to heat"/>
    <property type="evidence" value="ECO:0007669"/>
    <property type="project" value="TreeGrafter"/>
</dbReference>
<evidence type="ECO:0000313" key="9">
    <source>
        <dbReference type="Proteomes" id="UP000004295"/>
    </source>
</evidence>
<dbReference type="InterPro" id="IPR050130">
    <property type="entry name" value="ClpA_ClpB"/>
</dbReference>
<dbReference type="FunFam" id="3.40.50.300:FF:000025">
    <property type="entry name" value="ATP-dependent Clp protease subunit"/>
    <property type="match status" value="1"/>
</dbReference>
<sequence length="729" mass="81926">MKCIMDYNNIEQTNLLKGMDPYQGDTKLVDGISQEDFEESLPDNNNEGAGKSSSASSSERERHKDPQLKALSTFGTDLTRLAQMGKLDPMIGREQEVERLIQILCRLKKSNPVLIGEPGVGKSAIVEGLAQRIHDRTTPHILHDKRIISLDTALLVAGTSYRGQFEERLKSVVKELKEHPEIILFIDEIHTIIGAGSTQGSMDMANILKPALSRGEIRCIGATTLAEYSKSIEKDGALERRFQKIIVNPTTPEETLNILRNIKSIYEKYHRVHYTDEALQSAVELTDRYISDRYFPDKAIDAIDEAGARMHANNSEPSEKAKELEERCQYYKEQRIAAVKASNYELAASWREKERDMLARMEQLSSEDGEKGSESTITSDHIAQTVALITGVPAERIAKAETERLKALKDTLSSIVIGQDEAIDKVSRAIQRNRLGLRNEKRPIGSFLFLGSTGIGKTFLAKKLAEQLFGDEDALIRLDMSEYSEKFTTSRLVGAPPGYVGYEEGGQLTEKVRRKPYSVVLLDEVEKAHPEVFNMLLQVLDEGALTDSLGRKVDFKNTVIIMTGNVGSRRVSEFRSALGFRAESEMTPESASEYTQNIIDKELKRTFSPEFLNRLDAVIHFSHLSEEALLRIVENELAVLQQRVAREHYNFEISMEAKRWLAKKGFDPLYGVRPLKRLLQTEIEDKFTDLILDGAISQGDCVEFVLEDGSLKATVPSRQKVLEPVKVTQ</sequence>
<comment type="caution">
    <text evidence="8">The sequence shown here is derived from an EMBL/GenBank/DDBJ whole genome shotgun (WGS) entry which is preliminary data.</text>
</comment>
<dbReference type="Pfam" id="PF07724">
    <property type="entry name" value="AAA_2"/>
    <property type="match status" value="1"/>
</dbReference>
<dbReference type="Proteomes" id="UP000004295">
    <property type="component" value="Unassembled WGS sequence"/>
</dbReference>
<dbReference type="Pfam" id="PF00004">
    <property type="entry name" value="AAA"/>
    <property type="match status" value="1"/>
</dbReference>
<keyword evidence="2" id="KW-0547">Nucleotide-binding</keyword>
<dbReference type="EMBL" id="ACNN01000018">
    <property type="protein sequence ID" value="EEN82896.1"/>
    <property type="molecule type" value="Genomic_DNA"/>
</dbReference>
<dbReference type="SMART" id="SM01086">
    <property type="entry name" value="ClpB_D2-small"/>
    <property type="match status" value="1"/>
</dbReference>
<protein>
    <submittedName>
        <fullName evidence="8">ATPase family associated with various cellular activities (AAA)</fullName>
    </submittedName>
</protein>
<dbReference type="PROSITE" id="PS00871">
    <property type="entry name" value="CLPAB_2"/>
    <property type="match status" value="1"/>
</dbReference>
<dbReference type="Gene3D" id="3.40.50.300">
    <property type="entry name" value="P-loop containing nucleotide triphosphate hydrolases"/>
    <property type="match status" value="2"/>
</dbReference>
<dbReference type="AlphaFoldDB" id="C3JA68"/>
<dbReference type="CDD" id="cd19499">
    <property type="entry name" value="RecA-like_ClpB_Hsp104-like"/>
    <property type="match status" value="1"/>
</dbReference>
<dbReference type="InterPro" id="IPR028299">
    <property type="entry name" value="ClpA/B_CS2"/>
</dbReference>
<dbReference type="GO" id="GO:0005524">
    <property type="term" value="F:ATP binding"/>
    <property type="evidence" value="ECO:0007669"/>
    <property type="project" value="UniProtKB-KW"/>
</dbReference>
<dbReference type="InterPro" id="IPR003593">
    <property type="entry name" value="AAA+_ATPase"/>
</dbReference>
<evidence type="ECO:0000259" key="7">
    <source>
        <dbReference type="SMART" id="SM01086"/>
    </source>
</evidence>
<dbReference type="STRING" id="553175.POREN0001_1556"/>
<dbReference type="eggNOG" id="COG0542">
    <property type="taxonomic scope" value="Bacteria"/>
</dbReference>